<dbReference type="Proteomes" id="UP001163321">
    <property type="component" value="Chromosome 1"/>
</dbReference>
<sequence length="118" mass="13776">MDCTRENNFETEEGKTPEMWTKVWKGPRHVYFGYSAALGLHMRGYQKYATGLDTGCCYDRKLTACVIPVRKNTDFEDEFYSAMLYHHYLTQHVVADSDFALTGTFCYFHIISRSVVKY</sequence>
<protein>
    <submittedName>
        <fullName evidence="1">Uncharacterized protein</fullName>
    </submittedName>
</protein>
<evidence type="ECO:0000313" key="1">
    <source>
        <dbReference type="EMBL" id="KAI9923065.1"/>
    </source>
</evidence>
<dbReference type="EMBL" id="CM047580">
    <property type="protein sequence ID" value="KAI9923065.1"/>
    <property type="molecule type" value="Genomic_DNA"/>
</dbReference>
<proteinExistence type="predicted"/>
<organism evidence="1 2">
    <name type="scientific">Peronosclerospora sorghi</name>
    <dbReference type="NCBI Taxonomy" id="230839"/>
    <lineage>
        <taxon>Eukaryota</taxon>
        <taxon>Sar</taxon>
        <taxon>Stramenopiles</taxon>
        <taxon>Oomycota</taxon>
        <taxon>Peronosporomycetes</taxon>
        <taxon>Peronosporales</taxon>
        <taxon>Peronosporaceae</taxon>
        <taxon>Peronosclerospora</taxon>
    </lineage>
</organism>
<accession>A0ACC0WVY6</accession>
<gene>
    <name evidence="1" type="ORF">PsorP6_002191</name>
</gene>
<name>A0ACC0WVY6_9STRA</name>
<comment type="caution">
    <text evidence="1">The sequence shown here is derived from an EMBL/GenBank/DDBJ whole genome shotgun (WGS) entry which is preliminary data.</text>
</comment>
<evidence type="ECO:0000313" key="2">
    <source>
        <dbReference type="Proteomes" id="UP001163321"/>
    </source>
</evidence>
<keyword evidence="2" id="KW-1185">Reference proteome</keyword>
<reference evidence="1 2" key="1">
    <citation type="journal article" date="2022" name="bioRxiv">
        <title>The genome of the oomycete Peronosclerospora sorghi, a cosmopolitan pathogen of maize and sorghum, is inflated with dispersed pseudogenes.</title>
        <authorList>
            <person name="Fletcher K."/>
            <person name="Martin F."/>
            <person name="Isakeit T."/>
            <person name="Cavanaugh K."/>
            <person name="Magill C."/>
            <person name="Michelmore R."/>
        </authorList>
    </citation>
    <scope>NUCLEOTIDE SEQUENCE [LARGE SCALE GENOMIC DNA]</scope>
    <source>
        <strain evidence="1">P6</strain>
    </source>
</reference>